<keyword evidence="2" id="KW-1185">Reference proteome</keyword>
<comment type="caution">
    <text evidence="1">The sequence shown here is derived from an EMBL/GenBank/DDBJ whole genome shotgun (WGS) entry which is preliminary data.</text>
</comment>
<dbReference type="EMBL" id="CM055104">
    <property type="protein sequence ID" value="KAJ7534373.1"/>
    <property type="molecule type" value="Genomic_DNA"/>
</dbReference>
<proteinExistence type="predicted"/>
<reference evidence="2" key="1">
    <citation type="journal article" date="2024" name="Proc. Natl. Acad. Sci. U.S.A.">
        <title>Extraordinary preservation of gene collinearity over three hundred million years revealed in homosporous lycophytes.</title>
        <authorList>
            <person name="Li C."/>
            <person name="Wickell D."/>
            <person name="Kuo L.Y."/>
            <person name="Chen X."/>
            <person name="Nie B."/>
            <person name="Liao X."/>
            <person name="Peng D."/>
            <person name="Ji J."/>
            <person name="Jenkins J."/>
            <person name="Williams M."/>
            <person name="Shu S."/>
            <person name="Plott C."/>
            <person name="Barry K."/>
            <person name="Rajasekar S."/>
            <person name="Grimwood J."/>
            <person name="Han X."/>
            <person name="Sun S."/>
            <person name="Hou Z."/>
            <person name="He W."/>
            <person name="Dai G."/>
            <person name="Sun C."/>
            <person name="Schmutz J."/>
            <person name="Leebens-Mack J.H."/>
            <person name="Li F.W."/>
            <person name="Wang L."/>
        </authorList>
    </citation>
    <scope>NUCLEOTIDE SEQUENCE [LARGE SCALE GENOMIC DNA]</scope>
    <source>
        <strain evidence="2">cv. PW_Plant_1</strain>
    </source>
</reference>
<name>A0ACC2BX66_DIPCM</name>
<dbReference type="Proteomes" id="UP001162992">
    <property type="component" value="Chromosome 13"/>
</dbReference>
<evidence type="ECO:0000313" key="2">
    <source>
        <dbReference type="Proteomes" id="UP001162992"/>
    </source>
</evidence>
<organism evidence="1 2">
    <name type="scientific">Diphasiastrum complanatum</name>
    <name type="common">Issler's clubmoss</name>
    <name type="synonym">Lycopodium complanatum</name>
    <dbReference type="NCBI Taxonomy" id="34168"/>
    <lineage>
        <taxon>Eukaryota</taxon>
        <taxon>Viridiplantae</taxon>
        <taxon>Streptophyta</taxon>
        <taxon>Embryophyta</taxon>
        <taxon>Tracheophyta</taxon>
        <taxon>Lycopodiopsida</taxon>
        <taxon>Lycopodiales</taxon>
        <taxon>Lycopodiaceae</taxon>
        <taxon>Lycopodioideae</taxon>
        <taxon>Diphasiastrum</taxon>
    </lineage>
</organism>
<gene>
    <name evidence="1" type="ORF">O6H91_13G091400</name>
</gene>
<evidence type="ECO:0000313" key="1">
    <source>
        <dbReference type="EMBL" id="KAJ7534373.1"/>
    </source>
</evidence>
<protein>
    <submittedName>
        <fullName evidence="1">Uncharacterized protein</fullName>
    </submittedName>
</protein>
<accession>A0ACC2BX66</accession>
<sequence>MGGSRSGRVRGRPQPSYKGKSDTNMGHLEDDMDLFHKRRDKIPLSFENPDSDDDEEQEDPVFNLEEMAKRHLDGENRISKTVPLIESRIDKIGNDVEAIAIEQVRKDYSLLTKDEKMQVVMSDAPELVGLLAELREALDELKNKVQPLLEKKLSLETEAINHRYKVYLASRA</sequence>